<dbReference type="Proteomes" id="UP000807353">
    <property type="component" value="Unassembled WGS sequence"/>
</dbReference>
<name>A0A9P5Y2D9_9AGAR</name>
<dbReference type="OrthoDB" id="3253907at2759"/>
<dbReference type="EMBL" id="MU150275">
    <property type="protein sequence ID" value="KAF9462152.1"/>
    <property type="molecule type" value="Genomic_DNA"/>
</dbReference>
<comment type="caution">
    <text evidence="1">The sequence shown here is derived from an EMBL/GenBank/DDBJ whole genome shotgun (WGS) entry which is preliminary data.</text>
</comment>
<proteinExistence type="predicted"/>
<keyword evidence="2" id="KW-1185">Reference proteome</keyword>
<sequence>MEHILVECKESPATNHLWKLAKSLWTKKEPKWPEISYGIILACNTADFKTRGKPHPGKNRLYAIIISETAHLIWKIRCEKVFQNDNLQNTSHTKRELENKWFQCINTRLKLDKLQTNRSKFGKKAIKETLVLDTWEGILKDEENLPKDWIWQSSVLVGIESC</sequence>
<dbReference type="AlphaFoldDB" id="A0A9P5Y2D9"/>
<gene>
    <name evidence="1" type="ORF">BDZ94DRAFT_1262067</name>
</gene>
<evidence type="ECO:0000313" key="2">
    <source>
        <dbReference type="Proteomes" id="UP000807353"/>
    </source>
</evidence>
<accession>A0A9P5Y2D9</accession>
<reference evidence="1" key="1">
    <citation type="submission" date="2020-11" db="EMBL/GenBank/DDBJ databases">
        <authorList>
            <consortium name="DOE Joint Genome Institute"/>
            <person name="Ahrendt S."/>
            <person name="Riley R."/>
            <person name="Andreopoulos W."/>
            <person name="Labutti K."/>
            <person name="Pangilinan J."/>
            <person name="Ruiz-Duenas F.J."/>
            <person name="Barrasa J.M."/>
            <person name="Sanchez-Garcia M."/>
            <person name="Camarero S."/>
            <person name="Miyauchi S."/>
            <person name="Serrano A."/>
            <person name="Linde D."/>
            <person name="Babiker R."/>
            <person name="Drula E."/>
            <person name="Ayuso-Fernandez I."/>
            <person name="Pacheco R."/>
            <person name="Padilla G."/>
            <person name="Ferreira P."/>
            <person name="Barriuso J."/>
            <person name="Kellner H."/>
            <person name="Castanera R."/>
            <person name="Alfaro M."/>
            <person name="Ramirez L."/>
            <person name="Pisabarro A.G."/>
            <person name="Kuo A."/>
            <person name="Tritt A."/>
            <person name="Lipzen A."/>
            <person name="He G."/>
            <person name="Yan M."/>
            <person name="Ng V."/>
            <person name="Cullen D."/>
            <person name="Martin F."/>
            <person name="Rosso M.-N."/>
            <person name="Henrissat B."/>
            <person name="Hibbett D."/>
            <person name="Martinez A.T."/>
            <person name="Grigoriev I.V."/>
        </authorList>
    </citation>
    <scope>NUCLEOTIDE SEQUENCE</scope>
    <source>
        <strain evidence="1">CBS 247.69</strain>
    </source>
</reference>
<protein>
    <submittedName>
        <fullName evidence="1">Uncharacterized protein</fullName>
    </submittedName>
</protein>
<evidence type="ECO:0000313" key="1">
    <source>
        <dbReference type="EMBL" id="KAF9462152.1"/>
    </source>
</evidence>
<organism evidence="1 2">
    <name type="scientific">Collybia nuda</name>
    <dbReference type="NCBI Taxonomy" id="64659"/>
    <lineage>
        <taxon>Eukaryota</taxon>
        <taxon>Fungi</taxon>
        <taxon>Dikarya</taxon>
        <taxon>Basidiomycota</taxon>
        <taxon>Agaricomycotina</taxon>
        <taxon>Agaricomycetes</taxon>
        <taxon>Agaricomycetidae</taxon>
        <taxon>Agaricales</taxon>
        <taxon>Tricholomatineae</taxon>
        <taxon>Clitocybaceae</taxon>
        <taxon>Collybia</taxon>
    </lineage>
</organism>